<feature type="compositionally biased region" description="Low complexity" evidence="1">
    <location>
        <begin position="1011"/>
        <end position="1029"/>
    </location>
</feature>
<dbReference type="GeneID" id="94431376"/>
<feature type="compositionally biased region" description="Basic and acidic residues" evidence="1">
    <location>
        <begin position="1105"/>
        <end position="1115"/>
    </location>
</feature>
<keyword evidence="3" id="KW-1185">Reference proteome</keyword>
<feature type="compositionally biased region" description="Acidic residues" evidence="1">
    <location>
        <begin position="483"/>
        <end position="494"/>
    </location>
</feature>
<feature type="compositionally biased region" description="Low complexity" evidence="1">
    <location>
        <begin position="198"/>
        <end position="214"/>
    </location>
</feature>
<feature type="region of interest" description="Disordered" evidence="1">
    <location>
        <begin position="1739"/>
        <end position="1781"/>
    </location>
</feature>
<comment type="caution">
    <text evidence="2">The sequence shown here is derived from an EMBL/GenBank/DDBJ whole genome shotgun (WGS) entry which is preliminary data.</text>
</comment>
<feature type="region of interest" description="Disordered" evidence="1">
    <location>
        <begin position="898"/>
        <end position="917"/>
    </location>
</feature>
<feature type="compositionally biased region" description="Basic and acidic residues" evidence="1">
    <location>
        <begin position="304"/>
        <end position="321"/>
    </location>
</feature>
<feature type="compositionally biased region" description="Basic and acidic residues" evidence="1">
    <location>
        <begin position="386"/>
        <end position="396"/>
    </location>
</feature>
<feature type="region of interest" description="Disordered" evidence="1">
    <location>
        <begin position="590"/>
        <end position="625"/>
    </location>
</feature>
<accession>A0A2C6KP34</accession>
<feature type="region of interest" description="Disordered" evidence="1">
    <location>
        <begin position="1092"/>
        <end position="1115"/>
    </location>
</feature>
<proteinExistence type="predicted"/>
<organism evidence="2 3">
    <name type="scientific">Cystoisospora suis</name>
    <dbReference type="NCBI Taxonomy" id="483139"/>
    <lineage>
        <taxon>Eukaryota</taxon>
        <taxon>Sar</taxon>
        <taxon>Alveolata</taxon>
        <taxon>Apicomplexa</taxon>
        <taxon>Conoidasida</taxon>
        <taxon>Coccidia</taxon>
        <taxon>Eucoccidiorida</taxon>
        <taxon>Eimeriorina</taxon>
        <taxon>Sarcocystidae</taxon>
        <taxon>Cystoisospora</taxon>
    </lineage>
</organism>
<protein>
    <submittedName>
        <fullName evidence="2">Cpsf a subunit region protein</fullName>
    </submittedName>
</protein>
<feature type="region of interest" description="Disordered" evidence="1">
    <location>
        <begin position="235"/>
        <end position="321"/>
    </location>
</feature>
<feature type="compositionally biased region" description="Polar residues" evidence="1">
    <location>
        <begin position="107"/>
        <end position="128"/>
    </location>
</feature>
<feature type="region of interest" description="Disordered" evidence="1">
    <location>
        <begin position="1501"/>
        <end position="1521"/>
    </location>
</feature>
<feature type="compositionally biased region" description="Low complexity" evidence="1">
    <location>
        <begin position="289"/>
        <end position="300"/>
    </location>
</feature>
<feature type="compositionally biased region" description="Low complexity" evidence="1">
    <location>
        <begin position="129"/>
        <end position="149"/>
    </location>
</feature>
<feature type="region of interest" description="Disordered" evidence="1">
    <location>
        <begin position="1227"/>
        <end position="1258"/>
    </location>
</feature>
<feature type="compositionally biased region" description="Basic and acidic residues" evidence="1">
    <location>
        <begin position="737"/>
        <end position="746"/>
    </location>
</feature>
<feature type="compositionally biased region" description="Low complexity" evidence="1">
    <location>
        <begin position="518"/>
        <end position="532"/>
    </location>
</feature>
<feature type="non-terminal residue" evidence="2">
    <location>
        <position position="1781"/>
    </location>
</feature>
<feature type="region of interest" description="Disordered" evidence="1">
    <location>
        <begin position="173"/>
        <end position="217"/>
    </location>
</feature>
<reference evidence="2 3" key="1">
    <citation type="journal article" date="2017" name="Int. J. Parasitol.">
        <title>The genome of the protozoan parasite Cystoisospora suis and a reverse vaccinology approach to identify vaccine candidates.</title>
        <authorList>
            <person name="Palmieri N."/>
            <person name="Shrestha A."/>
            <person name="Ruttkowski B."/>
            <person name="Beck T."/>
            <person name="Vogl C."/>
            <person name="Tomley F."/>
            <person name="Blake D.P."/>
            <person name="Joachim A."/>
        </authorList>
    </citation>
    <scope>NUCLEOTIDE SEQUENCE [LARGE SCALE GENOMIC DNA]</scope>
    <source>
        <strain evidence="2 3">Wien I</strain>
    </source>
</reference>
<gene>
    <name evidence="2" type="ORF">CSUI_008026</name>
</gene>
<evidence type="ECO:0000313" key="2">
    <source>
        <dbReference type="EMBL" id="PHJ18153.1"/>
    </source>
</evidence>
<evidence type="ECO:0000313" key="3">
    <source>
        <dbReference type="Proteomes" id="UP000221165"/>
    </source>
</evidence>
<dbReference type="EMBL" id="MIGC01004374">
    <property type="protein sequence ID" value="PHJ18153.1"/>
    <property type="molecule type" value="Genomic_DNA"/>
</dbReference>
<feature type="compositionally biased region" description="Basic and acidic residues" evidence="1">
    <location>
        <begin position="1650"/>
        <end position="1665"/>
    </location>
</feature>
<dbReference type="VEuPathDB" id="ToxoDB:CSUI_008026"/>
<feature type="region of interest" description="Disordered" evidence="1">
    <location>
        <begin position="676"/>
        <end position="803"/>
    </location>
</feature>
<feature type="region of interest" description="Disordered" evidence="1">
    <location>
        <begin position="1645"/>
        <end position="1672"/>
    </location>
</feature>
<feature type="compositionally biased region" description="Acidic residues" evidence="1">
    <location>
        <begin position="747"/>
        <end position="756"/>
    </location>
</feature>
<dbReference type="RefSeq" id="XP_067919862.1">
    <property type="nucleotide sequence ID" value="XM_068068165.1"/>
</dbReference>
<feature type="compositionally biased region" description="Polar residues" evidence="1">
    <location>
        <begin position="1230"/>
        <end position="1239"/>
    </location>
</feature>
<evidence type="ECO:0000256" key="1">
    <source>
        <dbReference type="SAM" id="MobiDB-lite"/>
    </source>
</evidence>
<name>A0A2C6KP34_9APIC</name>
<feature type="region of interest" description="Disordered" evidence="1">
    <location>
        <begin position="472"/>
        <end position="553"/>
    </location>
</feature>
<feature type="region of interest" description="Disordered" evidence="1">
    <location>
        <begin position="991"/>
        <end position="1040"/>
    </location>
</feature>
<feature type="compositionally biased region" description="Low complexity" evidence="1">
    <location>
        <begin position="676"/>
        <end position="685"/>
    </location>
</feature>
<feature type="compositionally biased region" description="Polar residues" evidence="1">
    <location>
        <begin position="176"/>
        <end position="190"/>
    </location>
</feature>
<feature type="compositionally biased region" description="Basic and acidic residues" evidence="1">
    <location>
        <begin position="1501"/>
        <end position="1512"/>
    </location>
</feature>
<sequence>MAISSSGPSEASPGEVRGAFDEIRKANRVEHVLFCTFTSPYFPSLVLVRPSSLDVYDLGRHDHPGRFGACKHRASDLTEEAHAEAKEVGETGETTFYSRDAFQTAAPYSNGSDYTNGAHQGRNSRTNPSQEFSSSSSPASIHSSSSSSSPLRLRCSVPLKEVPLAVSVLPNVIPFPTQSSSSYQGRNSMKSAPDGIKPSPVNSSPSQSSSSADRPSIEHTTLACGALVNQDGDYVAPPPVGLSHGLPNTLGEEEPQCTDTSPHPIFYTHGSHAQCSSPPHHESPIGLHSSSSSSPTPSSSFVVDSHKIKRSSDNKRGEDLSHSSSLCSALLLIFPNYSVTTCTYDPLLNTIRTTSLHSFRRQLEPLAAPFTQFFVDLYLPPVGQQSREREGKRDGRGLTFMSGNLTGGYPPSHSYHGGLGNSLSSAVASSSFLSQSSFPSSSSSSLQYRPSHLLHHPLYSPYQLSSCMMPSPPQYGTIGEMPGGEEEEEEDEGEGNEKDRKGKGLSCFQEGGTKREVASASSVYPSLSSSPYRHALKDHHGEEGSYPTLGGEQEEGEGKYVQLSHMPFEWAKLWTQVCVFDLDEALNPTSISSTPSHGKDPMDRSLSQQPGNHHFRQHHLPMGRQGGGDSRLVVLSIDPIHLVILQLSFRRSFLRRPRGRPSSSFHPYYGSSSSSFSSLFKNTSSQGQDVYGNVSSKEEKKKKSACRKSKTEREVSMEDLSSAEEGGRVENGSSSLRQKEDGRRSEDEEEEEESVNDDGWIERGEGGDISIGEENEDPLSVSLDWDGDGPSSSEVDQHPSSHISLSPIPSIPATPLSSSFTSLSSSPQSSAYLTVVQPSPMITVPTDSSYPTPAYSTTHASHHLSSSCSPSWNPSCLPSVSSCSPFFSHYLSPFPSKVKQPDGSRHPHTSPYIPPSSFSPSCPASLFVARDEQEEEEELSSFLSAEEANALAQWIWGDHHVLTGGVQVDNCWYISLLEDLPVTQANETITLTRSSRHTKNPSTSPHGMKASSNLSSSSSKTGKLSQQQQMYHPSLSPHTNFSLLSASQQQQYHMALKDKTAPRLTDMKKIPGRLLPTLALLLQTGVVERGGGMLGDGRAAGGGLRQDDGKASRGEGKGVDALLPIGDMMIVIIALIPELNDFQVMRKICGLLPDSFSLVPLSGCLSGSLLCLSPDTVTVFDINEGTGDTSTARSIAIATSSCVGGDDPSKPSKGILFPGDELLSMKSHSKTSPTMTSPHEPSHPLNESMSEEKKKKKSIFEERTNLNKMLRRGYVRGGGMTHIVNSAGMLRNDLNSLPTVLFNQSELQVDLRDCLAEVLGDRCCLFILRDTGRFLMAHFVSSSSSSSSGSHRGVTDILWSFPSLSTSTPSSPSLSSPLCDLPSVFSSNPHAGLFFPSRTLSSLPLSSRFSSSLFHSSSSSSVSSVPYMIGLGGSTIAGTDVAVFLLHPARLDASRVLNRRSPLSLFMHASFSKDEEEEDEEEEEERGNILSWKILSHLSDEHQTGGEKKERQPGQAKTFSSYTPEELQILKSFSVLKGLDTMNDGDRTGENKTPNLNGETRGGIVAKVEEDQPIYTMDRKALIEITPSGDVRKCMQSAPILKVGEEQERRESHEKGGLFLYGQHPPAPSPPTYSSDHVYQHQARSIMSGQERKEEGEDLGEREKEDFDNDAIPHDPIQFLQWLRLHRDQKDERLSLLNHKTEDEADTMMMTSYTNAASSTAADTATIVEEVDQALAEFNSSQEDQEEGDRDRTHVLGPNHHSHLLHYERGTLPSSSSLSSS</sequence>
<feature type="region of interest" description="Disordered" evidence="1">
    <location>
        <begin position="107"/>
        <end position="151"/>
    </location>
</feature>
<dbReference type="Proteomes" id="UP000221165">
    <property type="component" value="Unassembled WGS sequence"/>
</dbReference>
<feature type="region of interest" description="Disordered" evidence="1">
    <location>
        <begin position="385"/>
        <end position="404"/>
    </location>
</feature>
<feature type="compositionally biased region" description="Gly residues" evidence="1">
    <location>
        <begin position="1092"/>
        <end position="1104"/>
    </location>
</feature>